<dbReference type="OrthoDB" id="9775724at2"/>
<evidence type="ECO:0000256" key="6">
    <source>
        <dbReference type="SAM" id="Phobius"/>
    </source>
</evidence>
<proteinExistence type="predicted"/>
<comment type="subcellular location">
    <subcellularLocation>
        <location evidence="1">Cell membrane</location>
        <topology evidence="1">Multi-pass membrane protein</topology>
    </subcellularLocation>
</comment>
<keyword evidence="2" id="KW-1003">Cell membrane</keyword>
<keyword evidence="4 6" id="KW-1133">Transmembrane helix</keyword>
<feature type="transmembrane region" description="Helical" evidence="6">
    <location>
        <begin position="46"/>
        <end position="65"/>
    </location>
</feature>
<evidence type="ECO:0000256" key="1">
    <source>
        <dbReference type="ARBA" id="ARBA00004651"/>
    </source>
</evidence>
<feature type="domain" description="Polysaccharide chain length determinant N-terminal" evidence="7">
    <location>
        <begin position="30"/>
        <end position="98"/>
    </location>
</feature>
<feature type="transmembrane region" description="Helical" evidence="6">
    <location>
        <begin position="353"/>
        <end position="373"/>
    </location>
</feature>
<evidence type="ECO:0000259" key="8">
    <source>
        <dbReference type="Pfam" id="PF13807"/>
    </source>
</evidence>
<dbReference type="InterPro" id="IPR003856">
    <property type="entry name" value="LPS_length_determ_N"/>
</dbReference>
<keyword evidence="3 6" id="KW-0812">Transmembrane</keyword>
<dbReference type="PANTHER" id="PTHR32309:SF13">
    <property type="entry name" value="FERRIC ENTEROBACTIN TRANSPORT PROTEIN FEPE"/>
    <property type="match status" value="1"/>
</dbReference>
<evidence type="ECO:0000256" key="3">
    <source>
        <dbReference type="ARBA" id="ARBA00022692"/>
    </source>
</evidence>
<accession>A0A0J1GH54</accession>
<dbReference type="Gene3D" id="3.30.1890.10">
    <property type="entry name" value="FepE-like"/>
    <property type="match status" value="1"/>
</dbReference>
<sequence length="382" mass="42851">MNNKTPQHDLALHAQQSNMAVPYPPHYQNDEIDLVELVKTLWQGKLTILLSTVLCGLIAVGYALWAPEVWTAKARIIEAKTNDYTELSTTVNAFTPVFTNDNENESQANISAILIKEVQASTLFHHFIDAYNSSINKEHFLTQNALFQNYVAEKKLNDEAITRALHDWSENISATSNAKRGTKADFYTLSFNSYSQETSYQLLKAYSSYIHNLVNNETISSINSIINGYTRELTAQYDMLSNKAQRSLMLEKSKASIALQITANAQLKQPLANYNNNNDLFDVALGENANKAKLDALNNLKDLTLFEPDLITVTSKLDFLSKNTGIDKDIHFQSVRYIDEIAMPLSRDKPKRALITVLGVLLGGMLGVAIVLIRHTVRKYNA</sequence>
<feature type="domain" description="Tyrosine-protein kinase G-rich" evidence="8">
    <location>
        <begin position="325"/>
        <end position="375"/>
    </location>
</feature>
<name>A0A0J1GH54_9GAMM</name>
<dbReference type="Proteomes" id="UP000036426">
    <property type="component" value="Unassembled WGS sequence"/>
</dbReference>
<dbReference type="Pfam" id="PF02706">
    <property type="entry name" value="Wzz"/>
    <property type="match status" value="1"/>
</dbReference>
<dbReference type="PANTHER" id="PTHR32309">
    <property type="entry name" value="TYROSINE-PROTEIN KINASE"/>
    <property type="match status" value="1"/>
</dbReference>
<comment type="caution">
    <text evidence="9">The sequence shown here is derived from an EMBL/GenBank/DDBJ whole genome shotgun (WGS) entry which is preliminary data.</text>
</comment>
<keyword evidence="5 6" id="KW-0472">Membrane</keyword>
<dbReference type="PATRIC" id="fig|754436.4.peg.4281"/>
<evidence type="ECO:0000259" key="7">
    <source>
        <dbReference type="Pfam" id="PF02706"/>
    </source>
</evidence>
<reference evidence="9 10" key="1">
    <citation type="submission" date="2015-05" db="EMBL/GenBank/DDBJ databases">
        <title>Photobacterium galathea sp. nov.</title>
        <authorList>
            <person name="Machado H."/>
            <person name="Gram L."/>
        </authorList>
    </citation>
    <scope>NUCLEOTIDE SEQUENCE [LARGE SCALE GENOMIC DNA]</scope>
    <source>
        <strain evidence="9 10">DSM 25995</strain>
    </source>
</reference>
<dbReference type="InterPro" id="IPR032807">
    <property type="entry name" value="GNVR"/>
</dbReference>
<dbReference type="EMBL" id="LDOV01000041">
    <property type="protein sequence ID" value="KLU98890.1"/>
    <property type="molecule type" value="Genomic_DNA"/>
</dbReference>
<dbReference type="InterPro" id="IPR050445">
    <property type="entry name" value="Bact_polysacc_biosynth/exp"/>
</dbReference>
<keyword evidence="10" id="KW-1185">Reference proteome</keyword>
<dbReference type="RefSeq" id="WP_047876273.1">
    <property type="nucleotide sequence ID" value="NZ_BMYC01000002.1"/>
</dbReference>
<dbReference type="GO" id="GO:0005886">
    <property type="term" value="C:plasma membrane"/>
    <property type="evidence" value="ECO:0007669"/>
    <property type="project" value="UniProtKB-SubCell"/>
</dbReference>
<evidence type="ECO:0008006" key="11">
    <source>
        <dbReference type="Google" id="ProtNLM"/>
    </source>
</evidence>
<organism evidence="9 10">
    <name type="scientific">Photobacterium aphoticum</name>
    <dbReference type="NCBI Taxonomy" id="754436"/>
    <lineage>
        <taxon>Bacteria</taxon>
        <taxon>Pseudomonadati</taxon>
        <taxon>Pseudomonadota</taxon>
        <taxon>Gammaproteobacteria</taxon>
        <taxon>Vibrionales</taxon>
        <taxon>Vibrionaceae</taxon>
        <taxon>Photobacterium</taxon>
    </lineage>
</organism>
<protein>
    <recommendedName>
        <fullName evidence="11">Chain-length determining protein</fullName>
    </recommendedName>
</protein>
<evidence type="ECO:0000313" key="10">
    <source>
        <dbReference type="Proteomes" id="UP000036426"/>
    </source>
</evidence>
<dbReference type="Gene3D" id="1.10.287.210">
    <property type="match status" value="1"/>
</dbReference>
<evidence type="ECO:0000313" key="9">
    <source>
        <dbReference type="EMBL" id="KLU98890.1"/>
    </source>
</evidence>
<dbReference type="SUPFAM" id="SSF160355">
    <property type="entry name" value="Bacterial polysaccharide co-polymerase-like"/>
    <property type="match status" value="1"/>
</dbReference>
<dbReference type="Pfam" id="PF13807">
    <property type="entry name" value="GNVR"/>
    <property type="match status" value="1"/>
</dbReference>
<dbReference type="AlphaFoldDB" id="A0A0J1GH54"/>
<evidence type="ECO:0000256" key="5">
    <source>
        <dbReference type="ARBA" id="ARBA00023136"/>
    </source>
</evidence>
<evidence type="ECO:0000256" key="4">
    <source>
        <dbReference type="ARBA" id="ARBA00022989"/>
    </source>
</evidence>
<evidence type="ECO:0000256" key="2">
    <source>
        <dbReference type="ARBA" id="ARBA00022475"/>
    </source>
</evidence>
<gene>
    <name evidence="9" type="ORF">ABT58_20325</name>
</gene>
<dbReference type="GO" id="GO:0004713">
    <property type="term" value="F:protein tyrosine kinase activity"/>
    <property type="evidence" value="ECO:0007669"/>
    <property type="project" value="TreeGrafter"/>
</dbReference>